<dbReference type="InterPro" id="IPR051209">
    <property type="entry name" value="FAD-bind_Monooxygenase_sf"/>
</dbReference>
<dbReference type="PRINTS" id="PR00420">
    <property type="entry name" value="RNGMNOXGNASE"/>
</dbReference>
<comment type="caution">
    <text evidence="1">The sequence shown here is derived from an EMBL/GenBank/DDBJ whole genome shotgun (WGS) entry which is preliminary data.</text>
</comment>
<dbReference type="PANTHER" id="PTHR42877:SF4">
    <property type="entry name" value="FAD_NAD(P)-BINDING DOMAIN-CONTAINING PROTEIN-RELATED"/>
    <property type="match status" value="1"/>
</dbReference>
<dbReference type="EC" id="1.14.13.-" evidence="1"/>
<sequence length="670" mass="73787">MTNAVSATTYSDAADSASVDETALRAAIANCDPAPLLMSLIHVTGDLGLLDEFGTRLEISVPGTHYQTANNNTLPAGVYPADVVADIRERAVELLVGSDLTAAMGVPSEEVFADMARVATSQVVHEEFVPLLLEQAGFEKSRRNVPVTMTPPADFDVIVIGAGITGINAAIKLGEAGFSYTVFEANSDVGGTWHRNLYPGAAVDTPSHYYSYSFELNPEWTRYYPTGPEYQRYLLSVVDKYGLREHIRLNTEVVSATWSESDQRWQVVTRDADGTTSTRSARAVVSALGMLNAPNIPDVPGLDTFAGTVVHTAQWDPALDLTDKKVIVLGTGCTSVQVVASIVDQVASLDVVARSPHWIVPERAVVNDVAAEQRWALAHLPFYHEWFRLRSYWFASDNLYRLPRVDPEWAATHFSASAENDMVLRNAQKYLQDNFADDPELMAKLTPDFRPYAKRIVKDPGFYAALKRDHVSLHRASFAEVTADGVRTTESEFLEADVIILATGFKLQFTTAIDIVGRDGRSLAQVWDGGEDPRAYLGVQVSGFPNLFVTSGPNSGPNHGAGHNITSEEQVHYIVECLQYLIENDHQSMDVRPEALAEYNARVDEALDETVWMHPGGEVNSYYRNSAGRAVVPCPWRLVDYWTMLREPHPEDLTFVDAVGRSADTEAVRS</sequence>
<dbReference type="RefSeq" id="WP_005194356.1">
    <property type="nucleotide sequence ID" value="NZ_CP178556.1"/>
</dbReference>
<dbReference type="AlphaFoldDB" id="A0AAW6R5U7"/>
<accession>A0AAW6R5U7</accession>
<protein>
    <submittedName>
        <fullName evidence="1">NAD(P)/FAD-dependent oxidoreductase</fullName>
        <ecNumber evidence="1">1.14.13.-</ecNumber>
    </submittedName>
</protein>
<dbReference type="EMBL" id="JARUXG010000004">
    <property type="protein sequence ID" value="MDG6781223.1"/>
    <property type="molecule type" value="Genomic_DNA"/>
</dbReference>
<dbReference type="Pfam" id="PF13738">
    <property type="entry name" value="Pyr_redox_3"/>
    <property type="match status" value="1"/>
</dbReference>
<dbReference type="SUPFAM" id="SSF51905">
    <property type="entry name" value="FAD/NAD(P)-binding domain"/>
    <property type="match status" value="2"/>
</dbReference>
<reference evidence="1" key="1">
    <citation type="submission" date="2023-04" db="EMBL/GenBank/DDBJ databases">
        <title>Characterization and analysis of the complete genome of Gordonia rubripertincta 112, the degrader of aromatic and aliphatic compounds.</title>
        <authorList>
            <person name="Frantsuzova E."/>
            <person name="Bogun A."/>
            <person name="Delegan Y."/>
        </authorList>
    </citation>
    <scope>NUCLEOTIDE SEQUENCE</scope>
    <source>
        <strain evidence="1">112</strain>
    </source>
</reference>
<dbReference type="InterPro" id="IPR036188">
    <property type="entry name" value="FAD/NAD-bd_sf"/>
</dbReference>
<dbReference type="Gene3D" id="3.50.50.60">
    <property type="entry name" value="FAD/NAD(P)-binding domain"/>
    <property type="match status" value="2"/>
</dbReference>
<dbReference type="PANTHER" id="PTHR42877">
    <property type="entry name" value="L-ORNITHINE N(5)-MONOOXYGENASE-RELATED"/>
    <property type="match status" value="1"/>
</dbReference>
<name>A0AAW6R5U7_GORRU</name>
<proteinExistence type="predicted"/>
<evidence type="ECO:0000313" key="1">
    <source>
        <dbReference type="EMBL" id="MDG6781223.1"/>
    </source>
</evidence>
<organism evidence="1">
    <name type="scientific">Gordonia rubripertincta</name>
    <name type="common">Rhodococcus corallinus</name>
    <dbReference type="NCBI Taxonomy" id="36822"/>
    <lineage>
        <taxon>Bacteria</taxon>
        <taxon>Bacillati</taxon>
        <taxon>Actinomycetota</taxon>
        <taxon>Actinomycetes</taxon>
        <taxon>Mycobacteriales</taxon>
        <taxon>Gordoniaceae</taxon>
        <taxon>Gordonia</taxon>
    </lineage>
</organism>
<dbReference type="GO" id="GO:0016491">
    <property type="term" value="F:oxidoreductase activity"/>
    <property type="evidence" value="ECO:0007669"/>
    <property type="project" value="UniProtKB-KW"/>
</dbReference>
<gene>
    <name evidence="1" type="ORF">QBL07_10300</name>
</gene>
<keyword evidence="1" id="KW-0560">Oxidoreductase</keyword>